<dbReference type="PANTHER" id="PTHR33202:SF7">
    <property type="entry name" value="FERRIC UPTAKE REGULATION PROTEIN"/>
    <property type="match status" value="1"/>
</dbReference>
<evidence type="ECO:0000256" key="3">
    <source>
        <dbReference type="ARBA" id="ARBA00022833"/>
    </source>
</evidence>
<keyword evidence="3" id="KW-0862">Zinc</keyword>
<comment type="similarity">
    <text evidence="1">Belongs to the Fur family.</text>
</comment>
<dbReference type="InterPro" id="IPR036388">
    <property type="entry name" value="WH-like_DNA-bd_sf"/>
</dbReference>
<organism evidence="7">
    <name type="scientific">marine metagenome</name>
    <dbReference type="NCBI Taxonomy" id="408172"/>
    <lineage>
        <taxon>unclassified sequences</taxon>
        <taxon>metagenomes</taxon>
        <taxon>ecological metagenomes</taxon>
    </lineage>
</organism>
<dbReference type="CDD" id="cd07153">
    <property type="entry name" value="Fur_like"/>
    <property type="match status" value="1"/>
</dbReference>
<protein>
    <recommendedName>
        <fullName evidence="8">Transcriptional repressor</fullName>
    </recommendedName>
</protein>
<evidence type="ECO:0000256" key="5">
    <source>
        <dbReference type="ARBA" id="ARBA00023125"/>
    </source>
</evidence>
<evidence type="ECO:0000256" key="2">
    <source>
        <dbReference type="ARBA" id="ARBA00022491"/>
    </source>
</evidence>
<dbReference type="GO" id="GO:0045892">
    <property type="term" value="P:negative regulation of DNA-templated transcription"/>
    <property type="evidence" value="ECO:0007669"/>
    <property type="project" value="TreeGrafter"/>
</dbReference>
<dbReference type="GO" id="GO:1900376">
    <property type="term" value="P:regulation of secondary metabolite biosynthetic process"/>
    <property type="evidence" value="ECO:0007669"/>
    <property type="project" value="TreeGrafter"/>
</dbReference>
<accession>A0A382BAN1</accession>
<sequence>MRYSRQREIIYNILLETNCHPTADWIFNKVRKLVPKISLGTVYRNLNQLAEEDMIHVIQDGNVIRYDGNVQDHDHLRCTECHTLHDVKNLTKNLKKKVRERYQFEVKRTSLTLEGICNKH</sequence>
<evidence type="ECO:0000256" key="4">
    <source>
        <dbReference type="ARBA" id="ARBA00023015"/>
    </source>
</evidence>
<evidence type="ECO:0000313" key="7">
    <source>
        <dbReference type="EMBL" id="SVB10828.1"/>
    </source>
</evidence>
<name>A0A382BAN1_9ZZZZ</name>
<evidence type="ECO:0000256" key="1">
    <source>
        <dbReference type="ARBA" id="ARBA00007957"/>
    </source>
</evidence>
<dbReference type="InterPro" id="IPR043135">
    <property type="entry name" value="Fur_C"/>
</dbReference>
<keyword evidence="5" id="KW-0238">DNA-binding</keyword>
<dbReference type="AlphaFoldDB" id="A0A382BAN1"/>
<proteinExistence type="inferred from homology"/>
<dbReference type="Pfam" id="PF01475">
    <property type="entry name" value="FUR"/>
    <property type="match status" value="1"/>
</dbReference>
<evidence type="ECO:0000256" key="6">
    <source>
        <dbReference type="ARBA" id="ARBA00023163"/>
    </source>
</evidence>
<dbReference type="GO" id="GO:0008270">
    <property type="term" value="F:zinc ion binding"/>
    <property type="evidence" value="ECO:0007669"/>
    <property type="project" value="TreeGrafter"/>
</dbReference>
<dbReference type="Gene3D" id="1.10.10.10">
    <property type="entry name" value="Winged helix-like DNA-binding domain superfamily/Winged helix DNA-binding domain"/>
    <property type="match status" value="1"/>
</dbReference>
<keyword evidence="4" id="KW-0805">Transcription regulation</keyword>
<dbReference type="InterPro" id="IPR002481">
    <property type="entry name" value="FUR"/>
</dbReference>
<keyword evidence="6" id="KW-0804">Transcription</keyword>
<dbReference type="SUPFAM" id="SSF46785">
    <property type="entry name" value="Winged helix' DNA-binding domain"/>
    <property type="match status" value="1"/>
</dbReference>
<reference evidence="7" key="1">
    <citation type="submission" date="2018-05" db="EMBL/GenBank/DDBJ databases">
        <authorList>
            <person name="Lanie J.A."/>
            <person name="Ng W.-L."/>
            <person name="Kazmierczak K.M."/>
            <person name="Andrzejewski T.M."/>
            <person name="Davidsen T.M."/>
            <person name="Wayne K.J."/>
            <person name="Tettelin H."/>
            <person name="Glass J.I."/>
            <person name="Rusch D."/>
            <person name="Podicherti R."/>
            <person name="Tsui H.-C.T."/>
            <person name="Winkler M.E."/>
        </authorList>
    </citation>
    <scope>NUCLEOTIDE SEQUENCE</scope>
</reference>
<dbReference type="EMBL" id="UINC01028939">
    <property type="protein sequence ID" value="SVB10828.1"/>
    <property type="molecule type" value="Genomic_DNA"/>
</dbReference>
<dbReference type="InterPro" id="IPR036390">
    <property type="entry name" value="WH_DNA-bd_sf"/>
</dbReference>
<evidence type="ECO:0008006" key="8">
    <source>
        <dbReference type="Google" id="ProtNLM"/>
    </source>
</evidence>
<keyword evidence="2" id="KW-0678">Repressor</keyword>
<dbReference type="PANTHER" id="PTHR33202">
    <property type="entry name" value="ZINC UPTAKE REGULATION PROTEIN"/>
    <property type="match status" value="1"/>
</dbReference>
<dbReference type="GO" id="GO:0000976">
    <property type="term" value="F:transcription cis-regulatory region binding"/>
    <property type="evidence" value="ECO:0007669"/>
    <property type="project" value="TreeGrafter"/>
</dbReference>
<dbReference type="Gene3D" id="3.30.1490.190">
    <property type="match status" value="1"/>
</dbReference>
<gene>
    <name evidence="7" type="ORF">METZ01_LOCUS163682</name>
</gene>
<dbReference type="GO" id="GO:0003700">
    <property type="term" value="F:DNA-binding transcription factor activity"/>
    <property type="evidence" value="ECO:0007669"/>
    <property type="project" value="InterPro"/>
</dbReference>